<organism evidence="1 2">
    <name type="scientific">Sphagnum jensenii</name>
    <dbReference type="NCBI Taxonomy" id="128206"/>
    <lineage>
        <taxon>Eukaryota</taxon>
        <taxon>Viridiplantae</taxon>
        <taxon>Streptophyta</taxon>
        <taxon>Embryophyta</taxon>
        <taxon>Bryophyta</taxon>
        <taxon>Sphagnophytina</taxon>
        <taxon>Sphagnopsida</taxon>
        <taxon>Sphagnales</taxon>
        <taxon>Sphagnaceae</taxon>
        <taxon>Sphagnum</taxon>
    </lineage>
</organism>
<sequence>MRTQEGKKKRAPLWRLRFPALIPACVRLPEKTVTASDARCLRKMSMESSEIRRSLLPLILSQKSCCKFALISSCDCERCSPDLSPSFREKIMEAR</sequence>
<name>A0ABP0VLT0_9BRYO</name>
<reference evidence="1 2" key="1">
    <citation type="submission" date="2024-02" db="EMBL/GenBank/DDBJ databases">
        <authorList>
            <consortium name="ELIXIR-Norway"/>
            <consortium name="Elixir Norway"/>
        </authorList>
    </citation>
    <scope>NUCLEOTIDE SEQUENCE [LARGE SCALE GENOMIC DNA]</scope>
</reference>
<gene>
    <name evidence="1" type="ORF">CSSPJE1EN1_LOCUS872</name>
</gene>
<evidence type="ECO:0000313" key="1">
    <source>
        <dbReference type="EMBL" id="CAK9255394.1"/>
    </source>
</evidence>
<dbReference type="EMBL" id="OZ020096">
    <property type="protein sequence ID" value="CAK9255394.1"/>
    <property type="molecule type" value="Genomic_DNA"/>
</dbReference>
<protein>
    <submittedName>
        <fullName evidence="1">Uncharacterized protein</fullName>
    </submittedName>
</protein>
<keyword evidence="2" id="KW-1185">Reference proteome</keyword>
<accession>A0ABP0VLT0</accession>
<proteinExistence type="predicted"/>
<dbReference type="Proteomes" id="UP001497444">
    <property type="component" value="Chromosome 1"/>
</dbReference>
<evidence type="ECO:0000313" key="2">
    <source>
        <dbReference type="Proteomes" id="UP001497444"/>
    </source>
</evidence>